<reference evidence="4 5" key="1">
    <citation type="submission" date="2023-11" db="EMBL/GenBank/DDBJ databases">
        <title>Halocaridina rubra genome assembly.</title>
        <authorList>
            <person name="Smith C."/>
        </authorList>
    </citation>
    <scope>NUCLEOTIDE SEQUENCE [LARGE SCALE GENOMIC DNA]</scope>
    <source>
        <strain evidence="4">EP-1</strain>
        <tissue evidence="4">Whole</tissue>
    </source>
</reference>
<dbReference type="SUPFAM" id="SSF53756">
    <property type="entry name" value="UDP-Glycosyltransferase/glycogen phosphorylase"/>
    <property type="match status" value="1"/>
</dbReference>
<feature type="region of interest" description="Disordered" evidence="2">
    <location>
        <begin position="1"/>
        <end position="30"/>
    </location>
</feature>
<name>A0AAN9A345_HALRR</name>
<dbReference type="InterPro" id="IPR052622">
    <property type="entry name" value="Glycosyltransferase_G1"/>
</dbReference>
<protein>
    <submittedName>
        <fullName evidence="4">Glycosyltransferase 1 domain containing 1</fullName>
    </submittedName>
</protein>
<dbReference type="EMBL" id="JAXCGZ010013456">
    <property type="protein sequence ID" value="KAK7072504.1"/>
    <property type="molecule type" value="Genomic_DNA"/>
</dbReference>
<dbReference type="Pfam" id="PF00534">
    <property type="entry name" value="Glycos_transf_1"/>
    <property type="match status" value="1"/>
</dbReference>
<evidence type="ECO:0000313" key="5">
    <source>
        <dbReference type="Proteomes" id="UP001381693"/>
    </source>
</evidence>
<evidence type="ECO:0000313" key="4">
    <source>
        <dbReference type="EMBL" id="KAK7072504.1"/>
    </source>
</evidence>
<keyword evidence="5" id="KW-1185">Reference proteome</keyword>
<dbReference type="Gene3D" id="3.40.50.2000">
    <property type="entry name" value="Glycogen Phosphorylase B"/>
    <property type="match status" value="1"/>
</dbReference>
<evidence type="ECO:0000256" key="1">
    <source>
        <dbReference type="ARBA" id="ARBA00022676"/>
    </source>
</evidence>
<proteinExistence type="predicted"/>
<keyword evidence="1" id="KW-0328">Glycosyltransferase</keyword>
<keyword evidence="1" id="KW-0808">Transferase</keyword>
<dbReference type="CDD" id="cd03801">
    <property type="entry name" value="GT4_PimA-like"/>
    <property type="match status" value="1"/>
</dbReference>
<feature type="compositionally biased region" description="Basic and acidic residues" evidence="2">
    <location>
        <begin position="1"/>
        <end position="27"/>
    </location>
</feature>
<comment type="caution">
    <text evidence="4">The sequence shown here is derived from an EMBL/GenBank/DDBJ whole genome shotgun (WGS) entry which is preliminary data.</text>
</comment>
<dbReference type="GO" id="GO:0016757">
    <property type="term" value="F:glycosyltransferase activity"/>
    <property type="evidence" value="ECO:0007669"/>
    <property type="project" value="UniProtKB-KW"/>
</dbReference>
<accession>A0AAN9A345</accession>
<organism evidence="4 5">
    <name type="scientific">Halocaridina rubra</name>
    <name type="common">Hawaiian red shrimp</name>
    <dbReference type="NCBI Taxonomy" id="373956"/>
    <lineage>
        <taxon>Eukaryota</taxon>
        <taxon>Metazoa</taxon>
        <taxon>Ecdysozoa</taxon>
        <taxon>Arthropoda</taxon>
        <taxon>Crustacea</taxon>
        <taxon>Multicrustacea</taxon>
        <taxon>Malacostraca</taxon>
        <taxon>Eumalacostraca</taxon>
        <taxon>Eucarida</taxon>
        <taxon>Decapoda</taxon>
        <taxon>Pleocyemata</taxon>
        <taxon>Caridea</taxon>
        <taxon>Atyoidea</taxon>
        <taxon>Atyidae</taxon>
        <taxon>Halocaridina</taxon>
    </lineage>
</organism>
<dbReference type="InterPro" id="IPR001296">
    <property type="entry name" value="Glyco_trans_1"/>
</dbReference>
<dbReference type="Proteomes" id="UP001381693">
    <property type="component" value="Unassembled WGS sequence"/>
</dbReference>
<feature type="domain" description="Glycosyl transferase family 1" evidence="3">
    <location>
        <begin position="287"/>
        <end position="440"/>
    </location>
</feature>
<evidence type="ECO:0000256" key="2">
    <source>
        <dbReference type="SAM" id="MobiDB-lite"/>
    </source>
</evidence>
<sequence>MDKNEQEVLKEETSNRKEIHKDNKREEEVEDREEQRSCIVLVGKHGLRETGNAATLYRLRDHVISGSYTCVLIDPGDVNKNDPASEVISIREQYKISAIVGIHLYRSSSVLLKCKELDIPVICYFGGTDVNENIRDPQKLNTMTKVAAAATYLIAFNGDMKRRALSLWPFLKDDTIKILPQAVTVEPDQGFECYSWIRESEKSFYSTVATTSCVNNENEDDTPKGNKSHPFHAVADIEYQNLENQRKWLFDGRPKKNDLSFAEVEKCPSCSSIFNLNAKNRRLPLPEEYNPLVVLVAGLRPVKDVMYVADAWSEWQGRQGKGKMIIIGPTLDDDYTRNAMAHARRLNGIIITDKLSPTACQAVIFNATVVINTSLSEGMSAAILEAMALGKPVLARNIPGNAAIIKHGVNGLLFNTPEDFVKELEHLQQNPELVETMTTNLLNYLHSNHCPEMEKKSLLQILRDTETIATNRKAM</sequence>
<dbReference type="PANTHER" id="PTHR46660:SF2">
    <property type="entry name" value="GLYCOSYLTRANSFERASE 1 DOMAIN-CONTAINING PROTEIN 1"/>
    <property type="match status" value="1"/>
</dbReference>
<dbReference type="AlphaFoldDB" id="A0AAN9A345"/>
<evidence type="ECO:0000259" key="3">
    <source>
        <dbReference type="Pfam" id="PF00534"/>
    </source>
</evidence>
<dbReference type="PANTHER" id="PTHR46660">
    <property type="match status" value="1"/>
</dbReference>
<gene>
    <name evidence="4" type="primary">GLT1D1</name>
    <name evidence="4" type="ORF">SK128_010496</name>
</gene>